<keyword evidence="2" id="KW-0378">Hydrolase</keyword>
<organism evidence="2 3">
    <name type="scientific">Elizabethkingia anophelis NUHP1</name>
    <dbReference type="NCBI Taxonomy" id="1338011"/>
    <lineage>
        <taxon>Bacteria</taxon>
        <taxon>Pseudomonadati</taxon>
        <taxon>Bacteroidota</taxon>
        <taxon>Flavobacteriia</taxon>
        <taxon>Flavobacteriales</taxon>
        <taxon>Weeksellaceae</taxon>
        <taxon>Elizabethkingia</taxon>
    </lineage>
</organism>
<dbReference type="Pfam" id="PF13472">
    <property type="entry name" value="Lipase_GDSL_2"/>
    <property type="match status" value="1"/>
</dbReference>
<dbReference type="PANTHER" id="PTHR30383">
    <property type="entry name" value="THIOESTERASE 1/PROTEASE 1/LYSOPHOSPHOLIPASE L1"/>
    <property type="match status" value="1"/>
</dbReference>
<accession>A0A077EFQ3</accession>
<evidence type="ECO:0000313" key="3">
    <source>
        <dbReference type="Proteomes" id="UP000028933"/>
    </source>
</evidence>
<dbReference type="STRING" id="1338011.BD94_1214"/>
<dbReference type="Gene3D" id="3.40.50.1110">
    <property type="entry name" value="SGNH hydrolase"/>
    <property type="match status" value="1"/>
</dbReference>
<dbReference type="EMBL" id="CP007547">
    <property type="protein sequence ID" value="AIL44989.1"/>
    <property type="molecule type" value="Genomic_DNA"/>
</dbReference>
<reference evidence="2" key="1">
    <citation type="journal article" date="2013" name="Lancet">
        <title>First case of E anophelis outbreak in an intensive-care unit.</title>
        <authorList>
            <person name="Teo J."/>
            <person name="Tan S.Y."/>
            <person name="Tay M."/>
            <person name="Ding Y."/>
            <person name="Kjelleberg S."/>
            <person name="Givskov M."/>
            <person name="Lin R.T."/>
            <person name="Yang L."/>
        </authorList>
    </citation>
    <scope>NUCLEOTIDE SEQUENCE [LARGE SCALE GENOMIC DNA]</scope>
    <source>
        <strain evidence="2">NUHP1</strain>
    </source>
</reference>
<sequence length="206" mass="23174">MINCLCFGDSITYGEYDGVSGGWTDILKRYFHSRFINENIEELNVFNLGIGGETTDGIVKRFSAEVAARTSPDQNLIFFAYGANDVALKEGCRMVESEKFKTNLREVIGKAKEITSHLHIISILPVASAIDGITVPSGKQRSNQIIEEYNQVLQEFAAEYGIAFINLYNSFFKEKDILLSDDGVHPNDKGYQFIAEHIKPFIEKFL</sequence>
<protein>
    <submittedName>
        <fullName evidence="2">Putative tesA-like protease</fullName>
    </submittedName>
</protein>
<dbReference type="SUPFAM" id="SSF52266">
    <property type="entry name" value="SGNH hydrolase"/>
    <property type="match status" value="1"/>
</dbReference>
<keyword evidence="2" id="KW-0645">Protease</keyword>
<dbReference type="KEGG" id="eao:BD94_1214"/>
<dbReference type="InterPro" id="IPR051532">
    <property type="entry name" value="Ester_Hydrolysis_Enzymes"/>
</dbReference>
<evidence type="ECO:0000259" key="1">
    <source>
        <dbReference type="Pfam" id="PF13472"/>
    </source>
</evidence>
<feature type="domain" description="SGNH hydrolase-type esterase" evidence="1">
    <location>
        <begin position="6"/>
        <end position="192"/>
    </location>
</feature>
<dbReference type="InterPro" id="IPR013830">
    <property type="entry name" value="SGNH_hydro"/>
</dbReference>
<dbReference type="GO" id="GO:0006508">
    <property type="term" value="P:proteolysis"/>
    <property type="evidence" value="ECO:0007669"/>
    <property type="project" value="UniProtKB-KW"/>
</dbReference>
<dbReference type="HOGENOM" id="CLU_1330214_0_0_10"/>
<dbReference type="GO" id="GO:0004622">
    <property type="term" value="F:phosphatidylcholine lysophospholipase activity"/>
    <property type="evidence" value="ECO:0007669"/>
    <property type="project" value="TreeGrafter"/>
</dbReference>
<name>A0A077EFQ3_9FLAO</name>
<evidence type="ECO:0000313" key="2">
    <source>
        <dbReference type="EMBL" id="AIL44989.1"/>
    </source>
</evidence>
<dbReference type="PANTHER" id="PTHR30383:SF5">
    <property type="entry name" value="SGNH HYDROLASE-TYPE ESTERASE DOMAIN-CONTAINING PROTEIN"/>
    <property type="match status" value="1"/>
</dbReference>
<proteinExistence type="predicted"/>
<dbReference type="InterPro" id="IPR036514">
    <property type="entry name" value="SGNH_hydro_sf"/>
</dbReference>
<dbReference type="RefSeq" id="WP_024565140.1">
    <property type="nucleotide sequence ID" value="NZ_CP007547.1"/>
</dbReference>
<reference evidence="2" key="2">
    <citation type="journal article" date="2015" name="Genome Biol. Evol.">
        <title>Complete Genome Sequence and Transcriptomic Analysis of the Novel Pathogen Elizabethkingia anophelis in Response to Oxidative Stress.</title>
        <authorList>
            <person name="Li Y."/>
            <person name="Liu Y."/>
            <person name="Chew S.C."/>
            <person name="Tay M."/>
            <person name="Salido M.M."/>
            <person name="Teo J."/>
            <person name="Lauro F.M."/>
            <person name="Givskov M."/>
            <person name="Yang L."/>
        </authorList>
    </citation>
    <scope>NUCLEOTIDE SEQUENCE</scope>
    <source>
        <strain evidence="2">NUHP1</strain>
    </source>
</reference>
<dbReference type="eggNOG" id="COG2755">
    <property type="taxonomic scope" value="Bacteria"/>
</dbReference>
<dbReference type="AlphaFoldDB" id="A0A077EFQ3"/>
<dbReference type="GO" id="GO:0008233">
    <property type="term" value="F:peptidase activity"/>
    <property type="evidence" value="ECO:0007669"/>
    <property type="project" value="UniProtKB-KW"/>
</dbReference>
<dbReference type="Proteomes" id="UP000028933">
    <property type="component" value="Chromosome"/>
</dbReference>
<gene>
    <name evidence="2" type="ORF">BD94_1214</name>
</gene>